<dbReference type="GO" id="GO:0047570">
    <property type="term" value="F:3-oxoadipate enol-lactonase activity"/>
    <property type="evidence" value="ECO:0007669"/>
    <property type="project" value="UniProtKB-EC"/>
</dbReference>
<dbReference type="InterPro" id="IPR000073">
    <property type="entry name" value="AB_hydrolase_1"/>
</dbReference>
<dbReference type="RefSeq" id="WP_275228091.1">
    <property type="nucleotide sequence ID" value="NZ_JARESE010000028.1"/>
</dbReference>
<proteinExistence type="predicted"/>
<dbReference type="SUPFAM" id="SSF53474">
    <property type="entry name" value="alpha/beta-Hydrolases"/>
    <property type="match status" value="1"/>
</dbReference>
<gene>
    <name evidence="2" type="primary">pcaD</name>
    <name evidence="2" type="ORF">PYV00_09825</name>
</gene>
<comment type="caution">
    <text evidence="2">The sequence shown here is derived from an EMBL/GenBank/DDBJ whole genome shotgun (WGS) entry which is preliminary data.</text>
</comment>
<feature type="domain" description="AB hydrolase-1" evidence="1">
    <location>
        <begin position="26"/>
        <end position="248"/>
    </location>
</feature>
<sequence>MTDRGMVTMVDGCRVAWRIDGPEDAPVLLLSNSLGTSMDMWQPQLAAFAARYRVLRYDTRGHGASDVPTGAYGLDRLGRDAIELLDGLGLARVHFCGLSLGGMTGQWLGVQAPERVERLVLANTAAFMGPPASWQARIQTVLREGMAAITGAVLERWFTPEFLSTRPQARAEVERQLLATDPAGYAGCCAAIRDMDMRPLIGLVRNPALVIGGLRDPATPPAQSAFIRQAIAGARGVDLEAAHLSNIECPGEFTEAVLGFLS</sequence>
<dbReference type="InterPro" id="IPR050471">
    <property type="entry name" value="AB_hydrolase"/>
</dbReference>
<evidence type="ECO:0000313" key="3">
    <source>
        <dbReference type="Proteomes" id="UP001216253"/>
    </source>
</evidence>
<dbReference type="EMBL" id="JARESE010000028">
    <property type="protein sequence ID" value="MDE8652017.1"/>
    <property type="molecule type" value="Genomic_DNA"/>
</dbReference>
<dbReference type="PANTHER" id="PTHR43433:SF5">
    <property type="entry name" value="AB HYDROLASE-1 DOMAIN-CONTAINING PROTEIN"/>
    <property type="match status" value="1"/>
</dbReference>
<name>A0ABT5WRY8_9SPHN</name>
<dbReference type="NCBIfam" id="TIGR02427">
    <property type="entry name" value="protocat_pcaD"/>
    <property type="match status" value="1"/>
</dbReference>
<evidence type="ECO:0000259" key="1">
    <source>
        <dbReference type="Pfam" id="PF00561"/>
    </source>
</evidence>
<evidence type="ECO:0000313" key="2">
    <source>
        <dbReference type="EMBL" id="MDE8652017.1"/>
    </source>
</evidence>
<organism evidence="2 3">
    <name type="scientific">Novosphingobium album</name>
    <name type="common">ex Liu et al. 2023</name>
    <dbReference type="NCBI Taxonomy" id="3031130"/>
    <lineage>
        <taxon>Bacteria</taxon>
        <taxon>Pseudomonadati</taxon>
        <taxon>Pseudomonadota</taxon>
        <taxon>Alphaproteobacteria</taxon>
        <taxon>Sphingomonadales</taxon>
        <taxon>Sphingomonadaceae</taxon>
        <taxon>Novosphingobium</taxon>
    </lineage>
</organism>
<dbReference type="Proteomes" id="UP001216253">
    <property type="component" value="Unassembled WGS sequence"/>
</dbReference>
<keyword evidence="3" id="KW-1185">Reference proteome</keyword>
<accession>A0ABT5WRY8</accession>
<dbReference type="InterPro" id="IPR029058">
    <property type="entry name" value="AB_hydrolase_fold"/>
</dbReference>
<dbReference type="EC" id="3.1.1.24" evidence="2"/>
<dbReference type="Pfam" id="PF00561">
    <property type="entry name" value="Abhydrolase_1"/>
    <property type="match status" value="1"/>
</dbReference>
<dbReference type="PRINTS" id="PR00111">
    <property type="entry name" value="ABHYDROLASE"/>
</dbReference>
<keyword evidence="2" id="KW-0378">Hydrolase</keyword>
<reference evidence="2 3" key="1">
    <citation type="submission" date="2023-03" db="EMBL/GenBank/DDBJ databases">
        <title>NovoSphingobium album sp. nov. isolated from polycyclic aromatic hydrocarbons- and heavy-metal polluted soil.</title>
        <authorList>
            <person name="Liu Z."/>
            <person name="Wang K."/>
        </authorList>
    </citation>
    <scope>NUCLEOTIDE SEQUENCE [LARGE SCALE GENOMIC DNA]</scope>
    <source>
        <strain evidence="2 3">H3SJ31-1</strain>
    </source>
</reference>
<dbReference type="Gene3D" id="3.40.50.1820">
    <property type="entry name" value="alpha/beta hydrolase"/>
    <property type="match status" value="1"/>
</dbReference>
<protein>
    <submittedName>
        <fullName evidence="2">3-oxoadipate enol-lactonase</fullName>
        <ecNumber evidence="2">3.1.1.24</ecNumber>
    </submittedName>
</protein>
<dbReference type="InterPro" id="IPR026968">
    <property type="entry name" value="PcaD/CatD"/>
</dbReference>
<dbReference type="PANTHER" id="PTHR43433">
    <property type="entry name" value="HYDROLASE, ALPHA/BETA FOLD FAMILY PROTEIN"/>
    <property type="match status" value="1"/>
</dbReference>